<evidence type="ECO:0000313" key="7">
    <source>
        <dbReference type="Proteomes" id="UP000586093"/>
    </source>
</evidence>
<evidence type="ECO:0000256" key="2">
    <source>
        <dbReference type="ARBA" id="ARBA00023004"/>
    </source>
</evidence>
<dbReference type="SFLD" id="SFLDG01084">
    <property type="entry name" value="Uncharacterised_Radical_SAM_Su"/>
    <property type="match status" value="1"/>
</dbReference>
<protein>
    <submittedName>
        <fullName evidence="6">PA0069 family radical SAM protein</fullName>
    </submittedName>
</protein>
<dbReference type="Gene3D" id="3.80.30.30">
    <property type="match status" value="1"/>
</dbReference>
<dbReference type="Pfam" id="PF04055">
    <property type="entry name" value="Radical_SAM"/>
    <property type="match status" value="1"/>
</dbReference>
<evidence type="ECO:0000256" key="1">
    <source>
        <dbReference type="ARBA" id="ARBA00022723"/>
    </source>
</evidence>
<dbReference type="PANTHER" id="PTHR43432:SF3">
    <property type="entry name" value="SLR0285 PROTEIN"/>
    <property type="match status" value="1"/>
</dbReference>
<dbReference type="AlphaFoldDB" id="A0A839HHK7"/>
<reference evidence="6 7" key="1">
    <citation type="submission" date="2020-08" db="EMBL/GenBank/DDBJ databases">
        <title>Aquariorum lacteus gen. nov., sp. nov., a new member of the family Comamonadaceae, isolated from freshwater aquarium.</title>
        <authorList>
            <person name="Chun S.-J."/>
        </authorList>
    </citation>
    <scope>NUCLEOTIDE SEQUENCE [LARGE SCALE GENOMIC DNA]</scope>
    <source>
        <strain evidence="6 7">SJAQ100</strain>
    </source>
</reference>
<gene>
    <name evidence="6" type="ORF">H4F90_04625</name>
</gene>
<evidence type="ECO:0000256" key="3">
    <source>
        <dbReference type="ARBA" id="ARBA00023014"/>
    </source>
</evidence>
<evidence type="ECO:0000313" key="6">
    <source>
        <dbReference type="EMBL" id="MBB1161263.1"/>
    </source>
</evidence>
<dbReference type="InterPro" id="IPR006638">
    <property type="entry name" value="Elp3/MiaA/NifB-like_rSAM"/>
</dbReference>
<dbReference type="SMART" id="SM00729">
    <property type="entry name" value="Elp3"/>
    <property type="match status" value="1"/>
</dbReference>
<proteinExistence type="predicted"/>
<dbReference type="EMBL" id="JACIVI010000001">
    <property type="protein sequence ID" value="MBB1161263.1"/>
    <property type="molecule type" value="Genomic_DNA"/>
</dbReference>
<organism evidence="6 7">
    <name type="scientific">Aquariibacter albus</name>
    <dbReference type="NCBI Taxonomy" id="2759899"/>
    <lineage>
        <taxon>Bacteria</taxon>
        <taxon>Pseudomonadati</taxon>
        <taxon>Pseudomonadota</taxon>
        <taxon>Betaproteobacteria</taxon>
        <taxon>Burkholderiales</taxon>
        <taxon>Sphaerotilaceae</taxon>
        <taxon>Aquariibacter</taxon>
    </lineage>
</organism>
<keyword evidence="2" id="KW-0408">Iron</keyword>
<dbReference type="InterPro" id="IPR007197">
    <property type="entry name" value="rSAM"/>
</dbReference>
<accession>A0A839HHK7</accession>
<name>A0A839HHK7_9BURK</name>
<dbReference type="Proteomes" id="UP000586093">
    <property type="component" value="Unassembled WGS sequence"/>
</dbReference>
<dbReference type="SUPFAM" id="SSF102114">
    <property type="entry name" value="Radical SAM enzymes"/>
    <property type="match status" value="1"/>
</dbReference>
<dbReference type="SFLD" id="SFLDS00029">
    <property type="entry name" value="Radical_SAM"/>
    <property type="match status" value="1"/>
</dbReference>
<keyword evidence="3" id="KW-0411">Iron-sulfur</keyword>
<dbReference type="PROSITE" id="PS51918">
    <property type="entry name" value="RADICAL_SAM"/>
    <property type="match status" value="1"/>
</dbReference>
<dbReference type="GO" id="GO:0003824">
    <property type="term" value="F:catalytic activity"/>
    <property type="evidence" value="ECO:0007669"/>
    <property type="project" value="InterPro"/>
</dbReference>
<keyword evidence="7" id="KW-1185">Reference proteome</keyword>
<dbReference type="InterPro" id="IPR040086">
    <property type="entry name" value="MJ0683-like"/>
</dbReference>
<sequence length="312" mass="34536">MLSSNDSPDVPFSLSLNPYRGCEHGCIYCYARPSHAWLDRSPGLDFETEIEVKTNAVERLREELARPGHRPSPINLGAVTDPYQPAERSWRLSRGLLELLVETGHPFTIVTKGAGIVQDLDLIARAAALGRAAVSISLTTQDPRLARLLEPRASAPHARWAAVRRLAEAGVPVAVNAAPIIPFLNEPEIERIAAQAAAHGAVALHYTVLRLPREVAPLFRQWLQDHVPERAERIMARLQSMRGGRDNDSDFRHRMHGEGPWAALIAQRVEQAAARHGLARRLPRLDCSGFRPPAPPPRRRSAAQDTAQVELF</sequence>
<keyword evidence="1" id="KW-0479">Metal-binding</keyword>
<dbReference type="PANTHER" id="PTHR43432">
    <property type="entry name" value="SLR0285 PROTEIN"/>
    <property type="match status" value="1"/>
</dbReference>
<evidence type="ECO:0000259" key="5">
    <source>
        <dbReference type="PROSITE" id="PS51918"/>
    </source>
</evidence>
<comment type="caution">
    <text evidence="6">The sequence shown here is derived from an EMBL/GenBank/DDBJ whole genome shotgun (WGS) entry which is preliminary data.</text>
</comment>
<dbReference type="NCBIfam" id="NF033668">
    <property type="entry name" value="rSAM_PA0069"/>
    <property type="match status" value="1"/>
</dbReference>
<feature type="region of interest" description="Disordered" evidence="4">
    <location>
        <begin position="286"/>
        <end position="312"/>
    </location>
</feature>
<dbReference type="GO" id="GO:0046872">
    <property type="term" value="F:metal ion binding"/>
    <property type="evidence" value="ECO:0007669"/>
    <property type="project" value="UniProtKB-KW"/>
</dbReference>
<feature type="domain" description="Radical SAM core" evidence="5">
    <location>
        <begin position="8"/>
        <end position="245"/>
    </location>
</feature>
<dbReference type="CDD" id="cd01335">
    <property type="entry name" value="Radical_SAM"/>
    <property type="match status" value="1"/>
</dbReference>
<dbReference type="InterPro" id="IPR058240">
    <property type="entry name" value="rSAM_sf"/>
</dbReference>
<evidence type="ECO:0000256" key="4">
    <source>
        <dbReference type="SAM" id="MobiDB-lite"/>
    </source>
</evidence>
<dbReference type="GO" id="GO:0051536">
    <property type="term" value="F:iron-sulfur cluster binding"/>
    <property type="evidence" value="ECO:0007669"/>
    <property type="project" value="UniProtKB-KW"/>
</dbReference>